<protein>
    <recommendedName>
        <fullName evidence="1">C2 domain-containing protein</fullName>
    </recommendedName>
</protein>
<keyword evidence="3" id="KW-1185">Reference proteome</keyword>
<dbReference type="Proteomes" id="UP001152888">
    <property type="component" value="Unassembled WGS sequence"/>
</dbReference>
<dbReference type="GO" id="GO:0035249">
    <property type="term" value="P:synaptic transmission, glutamatergic"/>
    <property type="evidence" value="ECO:0007669"/>
    <property type="project" value="TreeGrafter"/>
</dbReference>
<organism evidence="2 3">
    <name type="scientific">Acanthoscelides obtectus</name>
    <name type="common">Bean weevil</name>
    <name type="synonym">Bruchus obtectus</name>
    <dbReference type="NCBI Taxonomy" id="200917"/>
    <lineage>
        <taxon>Eukaryota</taxon>
        <taxon>Metazoa</taxon>
        <taxon>Ecdysozoa</taxon>
        <taxon>Arthropoda</taxon>
        <taxon>Hexapoda</taxon>
        <taxon>Insecta</taxon>
        <taxon>Pterygota</taxon>
        <taxon>Neoptera</taxon>
        <taxon>Endopterygota</taxon>
        <taxon>Coleoptera</taxon>
        <taxon>Polyphaga</taxon>
        <taxon>Cucujiformia</taxon>
        <taxon>Chrysomeloidea</taxon>
        <taxon>Chrysomelidae</taxon>
        <taxon>Bruchinae</taxon>
        <taxon>Bruchini</taxon>
        <taxon>Acanthoscelides</taxon>
    </lineage>
</organism>
<sequence length="115" mass="12844">MSGFRGVQEIEGSSATSSFSMIPEPPLYLTSEMFAGSYIQKNYPLSTGKAYYWKKVAHSIIIANMPIVKSAQGLIAKDKSGTSDPYVTVQVGKVKKRTRTMPQELNPVWDEKFYL</sequence>
<dbReference type="SUPFAM" id="SSF49562">
    <property type="entry name" value="C2 domain (Calcium/lipid-binding domain, CaLB)"/>
    <property type="match status" value="1"/>
</dbReference>
<dbReference type="GO" id="GO:0031594">
    <property type="term" value="C:neuromuscular junction"/>
    <property type="evidence" value="ECO:0007669"/>
    <property type="project" value="TreeGrafter"/>
</dbReference>
<dbReference type="GO" id="GO:0019992">
    <property type="term" value="F:diacylglycerol binding"/>
    <property type="evidence" value="ECO:0007669"/>
    <property type="project" value="InterPro"/>
</dbReference>
<dbReference type="AlphaFoldDB" id="A0A9P0PLE8"/>
<dbReference type="GO" id="GO:0061789">
    <property type="term" value="P:dense core granule priming"/>
    <property type="evidence" value="ECO:0007669"/>
    <property type="project" value="TreeGrafter"/>
</dbReference>
<evidence type="ECO:0000259" key="1">
    <source>
        <dbReference type="PROSITE" id="PS50004"/>
    </source>
</evidence>
<reference evidence="2" key="1">
    <citation type="submission" date="2022-03" db="EMBL/GenBank/DDBJ databases">
        <authorList>
            <person name="Sayadi A."/>
        </authorList>
    </citation>
    <scope>NUCLEOTIDE SEQUENCE</scope>
</reference>
<dbReference type="InterPro" id="IPR027080">
    <property type="entry name" value="Unc-13"/>
</dbReference>
<dbReference type="PANTHER" id="PTHR10480:SF12">
    <property type="entry name" value="UNC-13, ISOFORM E"/>
    <property type="match status" value="1"/>
</dbReference>
<comment type="caution">
    <text evidence="2">The sequence shown here is derived from an EMBL/GenBank/DDBJ whole genome shotgun (WGS) entry which is preliminary data.</text>
</comment>
<dbReference type="GO" id="GO:0042734">
    <property type="term" value="C:presynaptic membrane"/>
    <property type="evidence" value="ECO:0007669"/>
    <property type="project" value="TreeGrafter"/>
</dbReference>
<accession>A0A9P0PLE8</accession>
<dbReference type="OrthoDB" id="10053234at2759"/>
<dbReference type="PRINTS" id="PR00360">
    <property type="entry name" value="C2DOMAIN"/>
</dbReference>
<feature type="domain" description="C2" evidence="1">
    <location>
        <begin position="41"/>
        <end position="115"/>
    </location>
</feature>
<dbReference type="InterPro" id="IPR035892">
    <property type="entry name" value="C2_domain_sf"/>
</dbReference>
<dbReference type="Gene3D" id="2.60.40.150">
    <property type="entry name" value="C2 domain"/>
    <property type="match status" value="1"/>
</dbReference>
<gene>
    <name evidence="2" type="ORF">ACAOBT_LOCUS19758</name>
</gene>
<name>A0A9P0PLE8_ACAOB</name>
<evidence type="ECO:0000313" key="3">
    <source>
        <dbReference type="Proteomes" id="UP001152888"/>
    </source>
</evidence>
<dbReference type="GO" id="GO:0016082">
    <property type="term" value="P:synaptic vesicle priming"/>
    <property type="evidence" value="ECO:0007669"/>
    <property type="project" value="TreeGrafter"/>
</dbReference>
<dbReference type="GO" id="GO:0017075">
    <property type="term" value="F:syntaxin-1 binding"/>
    <property type="evidence" value="ECO:0007669"/>
    <property type="project" value="TreeGrafter"/>
</dbReference>
<dbReference type="InterPro" id="IPR000008">
    <property type="entry name" value="C2_dom"/>
</dbReference>
<dbReference type="GO" id="GO:0016081">
    <property type="term" value="P:synaptic vesicle docking"/>
    <property type="evidence" value="ECO:0007669"/>
    <property type="project" value="TreeGrafter"/>
</dbReference>
<dbReference type="PROSITE" id="PS50004">
    <property type="entry name" value="C2"/>
    <property type="match status" value="1"/>
</dbReference>
<dbReference type="GO" id="GO:0099525">
    <property type="term" value="P:presynaptic dense core vesicle exocytosis"/>
    <property type="evidence" value="ECO:0007669"/>
    <property type="project" value="TreeGrafter"/>
</dbReference>
<dbReference type="Pfam" id="PF00168">
    <property type="entry name" value="C2"/>
    <property type="match status" value="1"/>
</dbReference>
<dbReference type="GO" id="GO:0005516">
    <property type="term" value="F:calmodulin binding"/>
    <property type="evidence" value="ECO:0007669"/>
    <property type="project" value="TreeGrafter"/>
</dbReference>
<evidence type="ECO:0000313" key="2">
    <source>
        <dbReference type="EMBL" id="CAH1990591.1"/>
    </source>
</evidence>
<dbReference type="GO" id="GO:0030672">
    <property type="term" value="C:synaptic vesicle membrane"/>
    <property type="evidence" value="ECO:0007669"/>
    <property type="project" value="TreeGrafter"/>
</dbReference>
<dbReference type="EMBL" id="CAKOFQ010007092">
    <property type="protein sequence ID" value="CAH1990591.1"/>
    <property type="molecule type" value="Genomic_DNA"/>
</dbReference>
<dbReference type="PANTHER" id="PTHR10480">
    <property type="entry name" value="PROTEIN UNC-13 HOMOLOG"/>
    <property type="match status" value="1"/>
</dbReference>
<dbReference type="GO" id="GO:0043195">
    <property type="term" value="C:terminal bouton"/>
    <property type="evidence" value="ECO:0007669"/>
    <property type="project" value="TreeGrafter"/>
</dbReference>
<dbReference type="GO" id="GO:0098831">
    <property type="term" value="C:presynaptic active zone cytoplasmic component"/>
    <property type="evidence" value="ECO:0007669"/>
    <property type="project" value="TreeGrafter"/>
</dbReference>
<proteinExistence type="predicted"/>